<keyword evidence="4 6" id="KW-1133">Transmembrane helix</keyword>
<evidence type="ECO:0000256" key="6">
    <source>
        <dbReference type="SAM" id="Phobius"/>
    </source>
</evidence>
<sequence>MKKQNLILCTLSLMVIFPSLSFAHDPFASGKSSQLPIVLSAILLLCIWIFYTIGAWKNWPGLKKWSIFQLATLIIIGTIFGPLDEWAETNTAAHMTQHMLMMVVIAPLWVLAQPLPQLSIASNRVAVLFFLPFFRILHYPMLAAALHAVMIWFWHAPKPYLLALNNSWWHVVEHACFIVTAGLFWWAVLRSTKYTTVKAFLALLFTLMHTGFLGALLTFAHISLYGHHRSLQSQQLAGLIMWVAGGIPYLLAVFWCSQRWFRHINS</sequence>
<evidence type="ECO:0000256" key="7">
    <source>
        <dbReference type="SAM" id="SignalP"/>
    </source>
</evidence>
<dbReference type="Proteomes" id="UP000054761">
    <property type="component" value="Unassembled WGS sequence"/>
</dbReference>
<feature type="transmembrane region" description="Helical" evidence="6">
    <location>
        <begin position="33"/>
        <end position="53"/>
    </location>
</feature>
<dbReference type="PATRIC" id="fig|454.4.peg.481"/>
<protein>
    <submittedName>
        <fullName evidence="8">Cytochrome c oxidase caa3 assembly factor</fullName>
    </submittedName>
</protein>
<dbReference type="Pfam" id="PF09678">
    <property type="entry name" value="Caa3_CtaG"/>
    <property type="match status" value="1"/>
</dbReference>
<keyword evidence="3 6" id="KW-0812">Transmembrane</keyword>
<dbReference type="EMBL" id="LNYH01000014">
    <property type="protein sequence ID" value="KTD32136.1"/>
    <property type="molecule type" value="Genomic_DNA"/>
</dbReference>
<keyword evidence="5 6" id="KW-0472">Membrane</keyword>
<evidence type="ECO:0000256" key="3">
    <source>
        <dbReference type="ARBA" id="ARBA00022692"/>
    </source>
</evidence>
<evidence type="ECO:0000313" key="9">
    <source>
        <dbReference type="Proteomes" id="UP000054761"/>
    </source>
</evidence>
<organism evidence="8 9">
    <name type="scientific">Legionella israelensis</name>
    <dbReference type="NCBI Taxonomy" id="454"/>
    <lineage>
        <taxon>Bacteria</taxon>
        <taxon>Pseudomonadati</taxon>
        <taxon>Pseudomonadota</taxon>
        <taxon>Gammaproteobacteria</taxon>
        <taxon>Legionellales</taxon>
        <taxon>Legionellaceae</taxon>
        <taxon>Legionella</taxon>
    </lineage>
</organism>
<feature type="signal peptide" evidence="7">
    <location>
        <begin position="1"/>
        <end position="23"/>
    </location>
</feature>
<feature type="transmembrane region" description="Helical" evidence="6">
    <location>
        <begin position="167"/>
        <end position="188"/>
    </location>
</feature>
<keyword evidence="9" id="KW-1185">Reference proteome</keyword>
<dbReference type="AlphaFoldDB" id="A0A0W0WIH8"/>
<feature type="transmembrane region" description="Helical" evidence="6">
    <location>
        <begin position="95"/>
        <end position="115"/>
    </location>
</feature>
<evidence type="ECO:0000256" key="1">
    <source>
        <dbReference type="ARBA" id="ARBA00004651"/>
    </source>
</evidence>
<feature type="transmembrane region" description="Helical" evidence="6">
    <location>
        <begin position="200"/>
        <end position="224"/>
    </location>
</feature>
<gene>
    <name evidence="8" type="ORF">Lisr_0459</name>
</gene>
<dbReference type="InterPro" id="IPR019108">
    <property type="entry name" value="Caa3_assmbl_CtaG-rel"/>
</dbReference>
<dbReference type="STRING" id="454.Lisr_0459"/>
<evidence type="ECO:0000256" key="4">
    <source>
        <dbReference type="ARBA" id="ARBA00022989"/>
    </source>
</evidence>
<feature type="transmembrane region" description="Helical" evidence="6">
    <location>
        <begin position="65"/>
        <end position="83"/>
    </location>
</feature>
<dbReference type="RefSeq" id="WP_058500845.1">
    <property type="nucleotide sequence ID" value="NZ_CAAAJA010000028.1"/>
</dbReference>
<comment type="caution">
    <text evidence="8">The sequence shown here is derived from an EMBL/GenBank/DDBJ whole genome shotgun (WGS) entry which is preliminary data.</text>
</comment>
<feature type="chain" id="PRO_5006915545" evidence="7">
    <location>
        <begin position="24"/>
        <end position="266"/>
    </location>
</feature>
<evidence type="ECO:0000313" key="8">
    <source>
        <dbReference type="EMBL" id="KTD32136.1"/>
    </source>
</evidence>
<dbReference type="GO" id="GO:0005886">
    <property type="term" value="C:plasma membrane"/>
    <property type="evidence" value="ECO:0007669"/>
    <property type="project" value="UniProtKB-SubCell"/>
</dbReference>
<keyword evidence="7" id="KW-0732">Signal</keyword>
<accession>A0A0W0WIH8</accession>
<proteinExistence type="predicted"/>
<keyword evidence="2" id="KW-1003">Cell membrane</keyword>
<evidence type="ECO:0000256" key="5">
    <source>
        <dbReference type="ARBA" id="ARBA00023136"/>
    </source>
</evidence>
<feature type="transmembrane region" description="Helical" evidence="6">
    <location>
        <begin position="236"/>
        <end position="256"/>
    </location>
</feature>
<evidence type="ECO:0000256" key="2">
    <source>
        <dbReference type="ARBA" id="ARBA00022475"/>
    </source>
</evidence>
<reference evidence="8 9" key="1">
    <citation type="submission" date="2015-11" db="EMBL/GenBank/DDBJ databases">
        <title>Genomic analysis of 38 Legionella species identifies large and diverse effector repertoires.</title>
        <authorList>
            <person name="Burstein D."/>
            <person name="Amaro F."/>
            <person name="Zusman T."/>
            <person name="Lifshitz Z."/>
            <person name="Cohen O."/>
            <person name="Gilbert J.A."/>
            <person name="Pupko T."/>
            <person name="Shuman H.A."/>
            <person name="Segal G."/>
        </authorList>
    </citation>
    <scope>NUCLEOTIDE SEQUENCE [LARGE SCALE GENOMIC DNA]</scope>
    <source>
        <strain evidence="8 9">Bercovier 4</strain>
    </source>
</reference>
<feature type="transmembrane region" description="Helical" evidence="6">
    <location>
        <begin position="136"/>
        <end position="155"/>
    </location>
</feature>
<comment type="subcellular location">
    <subcellularLocation>
        <location evidence="1">Cell membrane</location>
        <topology evidence="1">Multi-pass membrane protein</topology>
    </subcellularLocation>
</comment>
<name>A0A0W0WIH8_9GAMM</name>